<evidence type="ECO:0000313" key="3">
    <source>
        <dbReference type="Proteomes" id="UP000474296"/>
    </source>
</evidence>
<keyword evidence="1" id="KW-1133">Transmembrane helix</keyword>
<reference evidence="2 3" key="1">
    <citation type="submission" date="2020-01" db="EMBL/GenBank/DDBJ databases">
        <title>Spongiivirga citrea KCTC 32990T.</title>
        <authorList>
            <person name="Wang G."/>
        </authorList>
    </citation>
    <scope>NUCLEOTIDE SEQUENCE [LARGE SCALE GENOMIC DNA]</scope>
    <source>
        <strain evidence="2 3">KCTC 32990</strain>
    </source>
</reference>
<name>A0A6M0CKY0_9FLAO</name>
<dbReference type="GO" id="GO:0005829">
    <property type="term" value="C:cytosol"/>
    <property type="evidence" value="ECO:0007669"/>
    <property type="project" value="TreeGrafter"/>
</dbReference>
<dbReference type="SUPFAM" id="SSF55486">
    <property type="entry name" value="Metalloproteases ('zincins'), catalytic domain"/>
    <property type="match status" value="1"/>
</dbReference>
<organism evidence="2 3">
    <name type="scientific">Spongiivirga citrea</name>
    <dbReference type="NCBI Taxonomy" id="1481457"/>
    <lineage>
        <taxon>Bacteria</taxon>
        <taxon>Pseudomonadati</taxon>
        <taxon>Bacteroidota</taxon>
        <taxon>Flavobacteriia</taxon>
        <taxon>Flavobacteriales</taxon>
        <taxon>Flavobacteriaceae</taxon>
        <taxon>Spongiivirga</taxon>
    </lineage>
</organism>
<dbReference type="RefSeq" id="WP_164032975.1">
    <property type="nucleotide sequence ID" value="NZ_JAABOQ010000005.1"/>
</dbReference>
<keyword evidence="1" id="KW-0812">Transmembrane</keyword>
<keyword evidence="1" id="KW-0472">Membrane</keyword>
<gene>
    <name evidence="2" type="ORF">GWK10_13860</name>
</gene>
<dbReference type="InterPro" id="IPR010384">
    <property type="entry name" value="MtfA_fam"/>
</dbReference>
<dbReference type="Gene3D" id="1.10.472.150">
    <property type="entry name" value="Glucose-regulated metallo-peptidase M90, N-terminal domain"/>
    <property type="match status" value="1"/>
</dbReference>
<dbReference type="GO" id="GO:0004177">
    <property type="term" value="F:aminopeptidase activity"/>
    <property type="evidence" value="ECO:0007669"/>
    <property type="project" value="TreeGrafter"/>
</dbReference>
<dbReference type="PANTHER" id="PTHR30164:SF2">
    <property type="entry name" value="PROTEIN MTFA"/>
    <property type="match status" value="1"/>
</dbReference>
<dbReference type="AlphaFoldDB" id="A0A6M0CKY0"/>
<evidence type="ECO:0008006" key="4">
    <source>
        <dbReference type="Google" id="ProtNLM"/>
    </source>
</evidence>
<keyword evidence="3" id="KW-1185">Reference proteome</keyword>
<dbReference type="Proteomes" id="UP000474296">
    <property type="component" value="Unassembled WGS sequence"/>
</dbReference>
<dbReference type="Gene3D" id="3.40.390.10">
    <property type="entry name" value="Collagenase (Catalytic Domain)"/>
    <property type="match status" value="1"/>
</dbReference>
<evidence type="ECO:0000313" key="2">
    <source>
        <dbReference type="EMBL" id="NER18302.1"/>
    </source>
</evidence>
<proteinExistence type="predicted"/>
<dbReference type="PANTHER" id="PTHR30164">
    <property type="entry name" value="MTFA PEPTIDASE"/>
    <property type="match status" value="1"/>
</dbReference>
<feature type="transmembrane region" description="Helical" evidence="1">
    <location>
        <begin position="6"/>
        <end position="22"/>
    </location>
</feature>
<dbReference type="InterPro" id="IPR042252">
    <property type="entry name" value="MtfA_N"/>
</dbReference>
<dbReference type="InterPro" id="IPR024079">
    <property type="entry name" value="MetalloPept_cat_dom_sf"/>
</dbReference>
<comment type="caution">
    <text evidence="2">The sequence shown here is derived from an EMBL/GenBank/DDBJ whole genome shotgun (WGS) entry which is preliminary data.</text>
</comment>
<sequence>MEISAVSWLIGASIVLISPLFLERIYIRIFNKPFFVHFPYTPEVLPKRWKIFIAQNSLFYSKLTASEKRFFDYRLKRFIKNHRFIGNNIEMSHDKKVLIATIPVMLTFGMRGYLYDSVDSIIVNPDEYFSNITEKYHKGEHNPAARVVVLSWKDFKKGIEIIDDNRNLGVHEFTHALFFSCKINETISCQLFARQFTNLLQTLAQPEIKDRVIKLGYFRDYAFENQYEFLSVVFECFFETPQEFKQKLPELYDRVRLMLNLDMAKIYNRHN</sequence>
<evidence type="ECO:0000256" key="1">
    <source>
        <dbReference type="SAM" id="Phobius"/>
    </source>
</evidence>
<dbReference type="CDD" id="cd20170">
    <property type="entry name" value="Peptidase_M90-like"/>
    <property type="match status" value="1"/>
</dbReference>
<dbReference type="GO" id="GO:0008237">
    <property type="term" value="F:metallopeptidase activity"/>
    <property type="evidence" value="ECO:0007669"/>
    <property type="project" value="InterPro"/>
</dbReference>
<dbReference type="EMBL" id="JAABOQ010000005">
    <property type="protein sequence ID" value="NER18302.1"/>
    <property type="molecule type" value="Genomic_DNA"/>
</dbReference>
<dbReference type="Pfam" id="PF06167">
    <property type="entry name" value="Peptidase_M90"/>
    <property type="match status" value="1"/>
</dbReference>
<accession>A0A6M0CKY0</accession>
<protein>
    <recommendedName>
        <fullName evidence="4">Zinc-dependent peptidase</fullName>
    </recommendedName>
</protein>